<evidence type="ECO:0000256" key="8">
    <source>
        <dbReference type="ARBA" id="ARBA00022837"/>
    </source>
</evidence>
<dbReference type="PANTHER" id="PTHR10582">
    <property type="entry name" value="TRANSIENT RECEPTOR POTENTIAL ION CHANNEL PROTEIN"/>
    <property type="match status" value="1"/>
</dbReference>
<feature type="compositionally biased region" description="Basic and acidic residues" evidence="14">
    <location>
        <begin position="800"/>
        <end position="809"/>
    </location>
</feature>
<feature type="repeat" description="ANK" evidence="13">
    <location>
        <begin position="232"/>
        <end position="264"/>
    </location>
</feature>
<feature type="region of interest" description="Disordered" evidence="14">
    <location>
        <begin position="781"/>
        <end position="813"/>
    </location>
</feature>
<feature type="compositionally biased region" description="Basic and acidic residues" evidence="14">
    <location>
        <begin position="923"/>
        <end position="932"/>
    </location>
</feature>
<keyword evidence="5" id="KW-0107">Calcium channel</keyword>
<keyword evidence="7" id="KW-0677">Repeat</keyword>
<feature type="region of interest" description="Disordered" evidence="14">
    <location>
        <begin position="721"/>
        <end position="752"/>
    </location>
</feature>
<protein>
    <submittedName>
        <fullName evidence="17">TRPV6-like protein</fullName>
    </submittedName>
</protein>
<evidence type="ECO:0000256" key="7">
    <source>
        <dbReference type="ARBA" id="ARBA00022737"/>
    </source>
</evidence>
<feature type="transmembrane region" description="Helical" evidence="15">
    <location>
        <begin position="499"/>
        <end position="517"/>
    </location>
</feature>
<dbReference type="PROSITE" id="PS50297">
    <property type="entry name" value="ANK_REP_REGION"/>
    <property type="match status" value="2"/>
</dbReference>
<proteinExistence type="predicted"/>
<feature type="transmembrane region" description="Helical" evidence="15">
    <location>
        <begin position="474"/>
        <end position="493"/>
    </location>
</feature>
<evidence type="ECO:0000256" key="9">
    <source>
        <dbReference type="ARBA" id="ARBA00022989"/>
    </source>
</evidence>
<feature type="transmembrane region" description="Helical" evidence="15">
    <location>
        <begin position="431"/>
        <end position="453"/>
    </location>
</feature>
<name>A0ABY7FVT4_MYAAR</name>
<evidence type="ECO:0000313" key="18">
    <source>
        <dbReference type="Proteomes" id="UP001164746"/>
    </source>
</evidence>
<feature type="compositionally biased region" description="Low complexity" evidence="14">
    <location>
        <begin position="969"/>
        <end position="981"/>
    </location>
</feature>
<evidence type="ECO:0000313" key="17">
    <source>
        <dbReference type="EMBL" id="WAR25727.1"/>
    </source>
</evidence>
<evidence type="ECO:0000259" key="16">
    <source>
        <dbReference type="Pfam" id="PF00520"/>
    </source>
</evidence>
<evidence type="ECO:0000256" key="6">
    <source>
        <dbReference type="ARBA" id="ARBA00022692"/>
    </source>
</evidence>
<feature type="repeat" description="ANK" evidence="13">
    <location>
        <begin position="175"/>
        <end position="207"/>
    </location>
</feature>
<dbReference type="Pfam" id="PF00520">
    <property type="entry name" value="Ion_trans"/>
    <property type="match status" value="1"/>
</dbReference>
<keyword evidence="3" id="KW-1003">Cell membrane</keyword>
<feature type="domain" description="Ion transport" evidence="16">
    <location>
        <begin position="403"/>
        <end position="630"/>
    </location>
</feature>
<dbReference type="PROSITE" id="PS50088">
    <property type="entry name" value="ANK_REPEAT"/>
    <property type="match status" value="2"/>
</dbReference>
<evidence type="ECO:0000256" key="13">
    <source>
        <dbReference type="PROSITE-ProRule" id="PRU00023"/>
    </source>
</evidence>
<keyword evidence="10" id="KW-0406">Ion transport</keyword>
<evidence type="ECO:0000256" key="1">
    <source>
        <dbReference type="ARBA" id="ARBA00004651"/>
    </source>
</evidence>
<keyword evidence="8" id="KW-0106">Calcium</keyword>
<evidence type="ECO:0000256" key="14">
    <source>
        <dbReference type="SAM" id="MobiDB-lite"/>
    </source>
</evidence>
<dbReference type="InterPro" id="IPR002110">
    <property type="entry name" value="Ankyrin_rpt"/>
</dbReference>
<keyword evidence="6 15" id="KW-0812">Transmembrane</keyword>
<evidence type="ECO:0000256" key="12">
    <source>
        <dbReference type="ARBA" id="ARBA00023303"/>
    </source>
</evidence>
<dbReference type="Gene3D" id="1.10.287.70">
    <property type="match status" value="1"/>
</dbReference>
<keyword evidence="12" id="KW-0407">Ion channel</keyword>
<feature type="transmembrane region" description="Helical" evidence="15">
    <location>
        <begin position="602"/>
        <end position="623"/>
    </location>
</feature>
<keyword evidence="4" id="KW-0109">Calcium transport</keyword>
<evidence type="ECO:0000256" key="5">
    <source>
        <dbReference type="ARBA" id="ARBA00022673"/>
    </source>
</evidence>
<keyword evidence="2" id="KW-0813">Transport</keyword>
<dbReference type="InterPro" id="IPR005821">
    <property type="entry name" value="Ion_trans_dom"/>
</dbReference>
<dbReference type="EMBL" id="CP111025">
    <property type="protein sequence ID" value="WAR25727.1"/>
    <property type="molecule type" value="Genomic_DNA"/>
</dbReference>
<feature type="compositionally biased region" description="Basic residues" evidence="14">
    <location>
        <begin position="982"/>
        <end position="994"/>
    </location>
</feature>
<sequence>MGNIIRHFEEEDKDSAWQEQNKEIERNPMYKYADLSCQGKLITAYRKGGVVAVQEIARKEIQPYLKNGGKGAQLTRLGYVKWIRSKEAAKSGSTVWETKSDEELLQEWDEQEKRSLNKVVDHEVCWDPDKRGGVGETPLHLLYLTDSAEHTETAKILLNMYPKLALDIYEADEYFGESCLHLATVYGDFESVKLLVSNGAYINQRATGRFFLPEDQKTGQSNETNYQGYAYYGEYPLAFAVCFGYMDIYDYLIDNGADPNLQDSFGNTALHMAVISDQAEMYKYMVKHHKKPARREIRNHANLTPLTLASKLGRHKLFKEILEIHCIDLWRYSNVACSVYPLTEIDSIQSNGEPNLNSALMIVINGEEDEHLEMLEGGVMRQLLDDKWKTFARNRFFKRLVLAFVHLILISVSVYLRPADNLNSYTKPADAIRFISEIIVCLFCIGYLVLEVIEIGAQGAMAFIKNCGHAPAHTVFMISCLLILLCIPVRFSGHQQVEDILLILAVPGSWFFLLFFARSVKLTGPFVTMIYRMCKGDLLRFGIIYLIFLIGFTQGFYFLFRDINQDSFKTLPSTIMTLFQMTLGEFKYHDFDLTRYALLTKLVFAVFMILVPILLLNMLIAMMGNTYQSVIIKSEKEWRKQWAKIVVVLERGYTRKQLRKFHQEYSIKLAGPATEDGKEREEIRALVVIKSSPKTKARQRKIAVGNWKKLGHEIILQLKEQKKKGKSGPLKLQKVARKSKKDGDSDSEDERKFSNITAQLAWERDIDLAKGQAFMKDTNSVENRNSKQAGIGQMGNGTGVHDRGPDEHTQIPNGNARTIKKYVKRPNGTPRTSPKLTKQFSTNRITPLPVYDNQDDSMNDLIFDVEDGRGHKTQSQTSRSTISDLYGSVMSTRKSADFVDSDLMIVKTNDKYVNSVTTVKPGNKQDTKHTLEVETSPERVGSAESNSKYDQWADEIIKSSREPSPNPSPSKSDVINGSPGKSGKHKSKKKKKEKRYLTGKERDKEVKSSRDRERSKSSERKEHKMKGSKTPTSDELLLGDSDIVIRLNAYELFYMY</sequence>
<reference evidence="17" key="1">
    <citation type="submission" date="2022-11" db="EMBL/GenBank/DDBJ databases">
        <title>Centuries of genome instability and evolution in soft-shell clam transmissible cancer (bioRxiv).</title>
        <authorList>
            <person name="Hart S.F.M."/>
            <person name="Yonemitsu M.A."/>
            <person name="Giersch R.M."/>
            <person name="Beal B.F."/>
            <person name="Arriagada G."/>
            <person name="Davis B.W."/>
            <person name="Ostrander E.A."/>
            <person name="Goff S.P."/>
            <person name="Metzger M.J."/>
        </authorList>
    </citation>
    <scope>NUCLEOTIDE SEQUENCE</scope>
    <source>
        <strain evidence="17">MELC-2E11</strain>
        <tissue evidence="17">Siphon/mantle</tissue>
    </source>
</reference>
<dbReference type="Gene3D" id="1.25.40.20">
    <property type="entry name" value="Ankyrin repeat-containing domain"/>
    <property type="match status" value="1"/>
</dbReference>
<dbReference type="InterPro" id="IPR024862">
    <property type="entry name" value="TRPV"/>
</dbReference>
<gene>
    <name evidence="17" type="ORF">MAR_011431</name>
</gene>
<organism evidence="17 18">
    <name type="scientific">Mya arenaria</name>
    <name type="common">Soft-shell clam</name>
    <dbReference type="NCBI Taxonomy" id="6604"/>
    <lineage>
        <taxon>Eukaryota</taxon>
        <taxon>Metazoa</taxon>
        <taxon>Spiralia</taxon>
        <taxon>Lophotrochozoa</taxon>
        <taxon>Mollusca</taxon>
        <taxon>Bivalvia</taxon>
        <taxon>Autobranchia</taxon>
        <taxon>Heteroconchia</taxon>
        <taxon>Euheterodonta</taxon>
        <taxon>Imparidentia</taxon>
        <taxon>Neoheterodontei</taxon>
        <taxon>Myida</taxon>
        <taxon>Myoidea</taxon>
        <taxon>Myidae</taxon>
        <taxon>Mya</taxon>
    </lineage>
</organism>
<dbReference type="SMART" id="SM00248">
    <property type="entry name" value="ANK"/>
    <property type="match status" value="5"/>
</dbReference>
<feature type="transmembrane region" description="Helical" evidence="15">
    <location>
        <begin position="538"/>
        <end position="560"/>
    </location>
</feature>
<feature type="region of interest" description="Disordered" evidence="14">
    <location>
        <begin position="917"/>
        <end position="1038"/>
    </location>
</feature>
<dbReference type="InterPro" id="IPR036770">
    <property type="entry name" value="Ankyrin_rpt-contain_sf"/>
</dbReference>
<evidence type="ECO:0000256" key="3">
    <source>
        <dbReference type="ARBA" id="ARBA00022475"/>
    </source>
</evidence>
<evidence type="ECO:0000256" key="11">
    <source>
        <dbReference type="ARBA" id="ARBA00023136"/>
    </source>
</evidence>
<keyword evidence="11 15" id="KW-0472">Membrane</keyword>
<keyword evidence="13" id="KW-0040">ANK repeat</keyword>
<keyword evidence="18" id="KW-1185">Reference proteome</keyword>
<accession>A0ABY7FVT4</accession>
<feature type="transmembrane region" description="Helical" evidence="15">
    <location>
        <begin position="396"/>
        <end position="416"/>
    </location>
</feature>
<comment type="subcellular location">
    <subcellularLocation>
        <location evidence="1">Cell membrane</location>
        <topology evidence="1">Multi-pass membrane protein</topology>
    </subcellularLocation>
</comment>
<evidence type="ECO:0000256" key="2">
    <source>
        <dbReference type="ARBA" id="ARBA00022448"/>
    </source>
</evidence>
<keyword evidence="9 15" id="KW-1133">Transmembrane helix</keyword>
<dbReference type="Proteomes" id="UP001164746">
    <property type="component" value="Chromosome 14"/>
</dbReference>
<feature type="non-terminal residue" evidence="17">
    <location>
        <position position="1"/>
    </location>
</feature>
<dbReference type="PANTHER" id="PTHR10582:SF2">
    <property type="entry name" value="INACTIVE"/>
    <property type="match status" value="1"/>
</dbReference>
<evidence type="ECO:0000256" key="10">
    <source>
        <dbReference type="ARBA" id="ARBA00023065"/>
    </source>
</evidence>
<evidence type="ECO:0000256" key="4">
    <source>
        <dbReference type="ARBA" id="ARBA00022568"/>
    </source>
</evidence>
<evidence type="ECO:0000256" key="15">
    <source>
        <dbReference type="SAM" id="Phobius"/>
    </source>
</evidence>
<dbReference type="Pfam" id="PF12796">
    <property type="entry name" value="Ank_2"/>
    <property type="match status" value="2"/>
</dbReference>
<feature type="compositionally biased region" description="Basic and acidic residues" evidence="14">
    <location>
        <begin position="741"/>
        <end position="752"/>
    </location>
</feature>
<feature type="compositionally biased region" description="Basic and acidic residues" evidence="14">
    <location>
        <begin position="995"/>
        <end position="1022"/>
    </location>
</feature>
<dbReference type="SUPFAM" id="SSF48403">
    <property type="entry name" value="Ankyrin repeat"/>
    <property type="match status" value="1"/>
</dbReference>